<dbReference type="OrthoDB" id="2105077at2759"/>
<comment type="caution">
    <text evidence="2">Lacks conserved residue(s) required for the propagation of feature annotation.</text>
</comment>
<feature type="domain" description="CUB" evidence="4">
    <location>
        <begin position="75"/>
        <end position="213"/>
    </location>
</feature>
<keyword evidence="1" id="KW-1015">Disulfide bond</keyword>
<dbReference type="InterPro" id="IPR032675">
    <property type="entry name" value="LRR_dom_sf"/>
</dbReference>
<dbReference type="EMBL" id="OC916706">
    <property type="protein sequence ID" value="CAD7645002.1"/>
    <property type="molecule type" value="Genomic_DNA"/>
</dbReference>
<dbReference type="PANTHER" id="PTHR33236:SF5">
    <property type="entry name" value="CUB DOMAIN-CONTAINING PROTEIN"/>
    <property type="match status" value="1"/>
</dbReference>
<evidence type="ECO:0000256" key="1">
    <source>
        <dbReference type="ARBA" id="ARBA00023157"/>
    </source>
</evidence>
<feature type="signal peptide" evidence="3">
    <location>
        <begin position="1"/>
        <end position="26"/>
    </location>
</feature>
<dbReference type="Pfam" id="PF13855">
    <property type="entry name" value="LRR_8"/>
    <property type="match status" value="1"/>
</dbReference>
<evidence type="ECO:0000259" key="4">
    <source>
        <dbReference type="PROSITE" id="PS01180"/>
    </source>
</evidence>
<dbReference type="InterPro" id="IPR000859">
    <property type="entry name" value="CUB_dom"/>
</dbReference>
<dbReference type="Proteomes" id="UP000728032">
    <property type="component" value="Unassembled WGS sequence"/>
</dbReference>
<sequence length="1117" mass="124630">MDHTKHSDIRPAFLLPVLCLMAVVFGRSHEDSPCDTESGTPGTCLAQNDCLTRSGTPDGTCASGGASCCNFKFTCGGRTKENDTIFVNKRFPLPDNGTDTCQATVDQPPNVCQLRLGSYSRFSAESTLLLTPSSTADFEEFSLCPPDENGFCTTDSFMVRTTGGENFPILCGQNNGQHIYVDMGRGSANSVVLSVVSNVDHIDRKWKIRINMIPCDNLHMAPSECLQYFRSPSAVVQSFNYGVPMESRARYLSNLRYTSCVRVNENFCGIYWEKDIPGSFSWGTPGEGNLAERGASGGLCDGDDFIGIDQLSADGNGSKEDRICGTKLLENDHIISHSKPFQLKVRSNNDHGLNSQNSQHGFSLRYVQLPCVIGSPHKAYHPSCQPLKRTTFPPFPQTFPKTSGESNKLSELPENAFKDISSKLVWVMGADTLKSIHVNAFHGTDRVSETLELQSLSHLGRPTTISINHTFKNPRKWKYLEETVFKSFMMANDNNKYDKESEFELPTIVQTLSETANSSKFLWRFDIMSNKITELSENTFKDLNIWFIWLMGAENLKTIHSDAFIGTNNVTRNLEISYCPLLDTTNLFEVLNKFEKLQFLVLKEINLQSIPANAFTALKHLKTIHISDSKLVTIGEKSFYLLPVLQMLVISQTSMTRIPKDVLVFSNDYDIKTTVKLLENPLLKSESFEVDSLAHMGRPTILHLQAINKNPYQWKYLLESAFKPFLLENRENVVVLIGHGGYVVPDKRFILSLLLVIGYKGVHSECPYGDGVKPCTCAGDEIFTCAGDKPINLKEIFGKFSKTLKDDQKELEHIIIKNSAIEEIPDNVFGDIYFRTITFTGCTNLKKISPNAFSGTDTFTENFNIDNSPKLGATPNVLFDCPYGDGVKPCTCAGDEIFTCAGDKPINLKEIFGKFSKTLKDDQKELEHIIIKNSAIEEIPDNVFGDIYFRTITFTGCTNLKKISPNAFSGTDTFTENFNIDNSPKLGATPNVLFDVEKSDIPLELVLYKNPKLSGAGAFDAQTFMNMGRPGVLDFSGDHLEGDVSFKQMKVLDEKIFLPFLKLNELNKIGMRGQPFDCDDCQNAWIKKMPKLDQQFEGLKCANGKDPKDAVNFAKCK</sequence>
<protein>
    <recommendedName>
        <fullName evidence="4">CUB domain-containing protein</fullName>
    </recommendedName>
</protein>
<keyword evidence="3" id="KW-0732">Signal</keyword>
<proteinExistence type="predicted"/>
<dbReference type="AlphaFoldDB" id="A0A7R9QHF4"/>
<organism evidence="5">
    <name type="scientific">Oppiella nova</name>
    <dbReference type="NCBI Taxonomy" id="334625"/>
    <lineage>
        <taxon>Eukaryota</taxon>
        <taxon>Metazoa</taxon>
        <taxon>Ecdysozoa</taxon>
        <taxon>Arthropoda</taxon>
        <taxon>Chelicerata</taxon>
        <taxon>Arachnida</taxon>
        <taxon>Acari</taxon>
        <taxon>Acariformes</taxon>
        <taxon>Sarcoptiformes</taxon>
        <taxon>Oribatida</taxon>
        <taxon>Brachypylina</taxon>
        <taxon>Oppioidea</taxon>
        <taxon>Oppiidae</taxon>
        <taxon>Oppiella</taxon>
    </lineage>
</organism>
<keyword evidence="6" id="KW-1185">Reference proteome</keyword>
<accession>A0A7R9QHF4</accession>
<reference evidence="5" key="1">
    <citation type="submission" date="2020-11" db="EMBL/GenBank/DDBJ databases">
        <authorList>
            <person name="Tran Van P."/>
        </authorList>
    </citation>
    <scope>NUCLEOTIDE SEQUENCE</scope>
</reference>
<evidence type="ECO:0000256" key="3">
    <source>
        <dbReference type="SAM" id="SignalP"/>
    </source>
</evidence>
<dbReference type="Gene3D" id="3.80.10.10">
    <property type="entry name" value="Ribonuclease Inhibitor"/>
    <property type="match status" value="2"/>
</dbReference>
<dbReference type="Pfam" id="PF26080">
    <property type="entry name" value="CUB_animal"/>
    <property type="match status" value="1"/>
</dbReference>
<dbReference type="PROSITE" id="PS01180">
    <property type="entry name" value="CUB"/>
    <property type="match status" value="1"/>
</dbReference>
<name>A0A7R9QHF4_9ACAR</name>
<dbReference type="PANTHER" id="PTHR33236">
    <property type="entry name" value="INTRAFLAGELLAR TRANSPORT PROTEIN 122 FAMILY PROTEIN-RELATED"/>
    <property type="match status" value="1"/>
</dbReference>
<dbReference type="EMBL" id="CAJPVJ010001881">
    <property type="protein sequence ID" value="CAG2165435.1"/>
    <property type="molecule type" value="Genomic_DNA"/>
</dbReference>
<dbReference type="SUPFAM" id="SSF52058">
    <property type="entry name" value="L domain-like"/>
    <property type="match status" value="1"/>
</dbReference>
<dbReference type="InterPro" id="IPR058698">
    <property type="entry name" value="CUB_metazoa"/>
</dbReference>
<dbReference type="Pfam" id="PF13306">
    <property type="entry name" value="LRR_5"/>
    <property type="match status" value="2"/>
</dbReference>
<evidence type="ECO:0000313" key="5">
    <source>
        <dbReference type="EMBL" id="CAD7645002.1"/>
    </source>
</evidence>
<feature type="chain" id="PRO_5035680661" description="CUB domain-containing protein" evidence="3">
    <location>
        <begin position="27"/>
        <end position="1117"/>
    </location>
</feature>
<dbReference type="InterPro" id="IPR001611">
    <property type="entry name" value="Leu-rich_rpt"/>
</dbReference>
<gene>
    <name evidence="5" type="ORF">ONB1V03_LOCUS4977</name>
</gene>
<evidence type="ECO:0000256" key="2">
    <source>
        <dbReference type="PROSITE-ProRule" id="PRU00059"/>
    </source>
</evidence>
<evidence type="ECO:0000313" key="6">
    <source>
        <dbReference type="Proteomes" id="UP000728032"/>
    </source>
</evidence>
<dbReference type="InterPro" id="IPR026906">
    <property type="entry name" value="LRR_5"/>
</dbReference>